<keyword evidence="3" id="KW-1185">Reference proteome</keyword>
<evidence type="ECO:0000313" key="2">
    <source>
        <dbReference type="EMBL" id="MBB6579757.1"/>
    </source>
</evidence>
<organism evidence="2 3">
    <name type="scientific">Comamonas odontotermitis</name>
    <dbReference type="NCBI Taxonomy" id="379895"/>
    <lineage>
        <taxon>Bacteria</taxon>
        <taxon>Pseudomonadati</taxon>
        <taxon>Pseudomonadota</taxon>
        <taxon>Betaproteobacteria</taxon>
        <taxon>Burkholderiales</taxon>
        <taxon>Comamonadaceae</taxon>
        <taxon>Comamonas</taxon>
    </lineage>
</organism>
<name>A0ABR6RKT0_9BURK</name>
<proteinExistence type="predicted"/>
<evidence type="ECO:0000256" key="1">
    <source>
        <dbReference type="SAM" id="MobiDB-lite"/>
    </source>
</evidence>
<evidence type="ECO:0000313" key="3">
    <source>
        <dbReference type="Proteomes" id="UP000562492"/>
    </source>
</evidence>
<reference evidence="2 3" key="1">
    <citation type="submission" date="2020-08" db="EMBL/GenBank/DDBJ databases">
        <title>Functional genomics of gut bacteria from endangered species of beetles.</title>
        <authorList>
            <person name="Carlos-Shanley C."/>
        </authorList>
    </citation>
    <scope>NUCLEOTIDE SEQUENCE [LARGE SCALE GENOMIC DNA]</scope>
    <source>
        <strain evidence="2 3">S00124</strain>
    </source>
</reference>
<feature type="compositionally biased region" description="Basic and acidic residues" evidence="1">
    <location>
        <begin position="23"/>
        <end position="41"/>
    </location>
</feature>
<accession>A0ABR6RKT0</accession>
<protein>
    <submittedName>
        <fullName evidence="2">Uncharacterized protein</fullName>
    </submittedName>
</protein>
<dbReference type="EMBL" id="JACHKZ010000037">
    <property type="protein sequence ID" value="MBB6579757.1"/>
    <property type="molecule type" value="Genomic_DNA"/>
</dbReference>
<feature type="compositionally biased region" description="Basic and acidic residues" evidence="1">
    <location>
        <begin position="59"/>
        <end position="73"/>
    </location>
</feature>
<comment type="caution">
    <text evidence="2">The sequence shown here is derived from an EMBL/GenBank/DDBJ whole genome shotgun (WGS) entry which is preliminary data.</text>
</comment>
<sequence>MTQPANPPLTHTPEVRINTNKPARKDDPGPNAKLPHERDQSTDMTDGQPSPRVEQAYQDVKRGLRDADARAPDGRPAPPRPTDKDAP</sequence>
<dbReference type="Proteomes" id="UP000562492">
    <property type="component" value="Unassembled WGS sequence"/>
</dbReference>
<gene>
    <name evidence="2" type="ORF">HNP33_003873</name>
</gene>
<feature type="region of interest" description="Disordered" evidence="1">
    <location>
        <begin position="1"/>
        <end position="87"/>
    </location>
</feature>